<dbReference type="Proteomes" id="UP000249696">
    <property type="component" value="Unassembled WGS sequence"/>
</dbReference>
<dbReference type="GO" id="GO:0042597">
    <property type="term" value="C:periplasmic space"/>
    <property type="evidence" value="ECO:0007669"/>
    <property type="project" value="UniProtKB-SubCell"/>
</dbReference>
<dbReference type="GO" id="GO:0042121">
    <property type="term" value="P:alginic acid biosynthetic process"/>
    <property type="evidence" value="ECO:0007669"/>
    <property type="project" value="UniProtKB-UniPathway"/>
</dbReference>
<dbReference type="UniPathway" id="UPA00286"/>
<dbReference type="InterPro" id="IPR031811">
    <property type="entry name" value="ALGX/ALGJ_SGNH-like"/>
</dbReference>
<evidence type="ECO:0000313" key="9">
    <source>
        <dbReference type="EMBL" id="RAJ14157.1"/>
    </source>
</evidence>
<dbReference type="GO" id="GO:0016787">
    <property type="term" value="F:hydrolase activity"/>
    <property type="evidence" value="ECO:0007669"/>
    <property type="project" value="UniProtKB-KW"/>
</dbReference>
<feature type="transmembrane region" description="Helical" evidence="7">
    <location>
        <begin position="219"/>
        <end position="238"/>
    </location>
</feature>
<evidence type="ECO:0000256" key="5">
    <source>
        <dbReference type="ARBA" id="ARBA00022764"/>
    </source>
</evidence>
<keyword evidence="4" id="KW-0732">Signal</keyword>
<comment type="subcellular location">
    <subcellularLocation>
        <location evidence="1">Periplasm</location>
    </subcellularLocation>
</comment>
<dbReference type="EMBL" id="QLLN01000002">
    <property type="protein sequence ID" value="RAJ14157.1"/>
    <property type="molecule type" value="Genomic_DNA"/>
</dbReference>
<evidence type="ECO:0000313" key="10">
    <source>
        <dbReference type="Proteomes" id="UP000249696"/>
    </source>
</evidence>
<reference evidence="9 10" key="1">
    <citation type="submission" date="2018-06" db="EMBL/GenBank/DDBJ databases">
        <title>Genomic Encyclopedia of Archaeal and Bacterial Type Strains, Phase II (KMG-II): from individual species to whole genera.</title>
        <authorList>
            <person name="Goeker M."/>
        </authorList>
    </citation>
    <scope>NUCLEOTIDE SEQUENCE [LARGE SCALE GENOMIC DNA]</scope>
    <source>
        <strain evidence="9 10">DSM 23522</strain>
    </source>
</reference>
<keyword evidence="7" id="KW-0812">Transmembrane</keyword>
<accession>A0A327RKB2</accession>
<dbReference type="OrthoDB" id="175771at2"/>
<dbReference type="GO" id="GO:0016740">
    <property type="term" value="F:transferase activity"/>
    <property type="evidence" value="ECO:0007669"/>
    <property type="project" value="UniProtKB-KW"/>
</dbReference>
<keyword evidence="9" id="KW-0378">Hydrolase</keyword>
<feature type="transmembrane region" description="Helical" evidence="7">
    <location>
        <begin position="6"/>
        <end position="26"/>
    </location>
</feature>
<feature type="transmembrane region" description="Helical" evidence="7">
    <location>
        <begin position="187"/>
        <end position="207"/>
    </location>
</feature>
<keyword evidence="3 9" id="KW-0808">Transferase</keyword>
<comment type="caution">
    <text evidence="9">The sequence shown here is derived from an EMBL/GenBank/DDBJ whole genome shotgun (WGS) entry which is preliminary data.</text>
</comment>
<dbReference type="AlphaFoldDB" id="A0A327RKB2"/>
<keyword evidence="7" id="KW-0472">Membrane</keyword>
<evidence type="ECO:0000256" key="7">
    <source>
        <dbReference type="SAM" id="Phobius"/>
    </source>
</evidence>
<evidence type="ECO:0000256" key="1">
    <source>
        <dbReference type="ARBA" id="ARBA00004418"/>
    </source>
</evidence>
<organism evidence="9 10">
    <name type="scientific">Arenibacter echinorum</name>
    <dbReference type="NCBI Taxonomy" id="440515"/>
    <lineage>
        <taxon>Bacteria</taxon>
        <taxon>Pseudomonadati</taxon>
        <taxon>Bacteroidota</taxon>
        <taxon>Flavobacteriia</taxon>
        <taxon>Flavobacteriales</taxon>
        <taxon>Flavobacteriaceae</taxon>
        <taxon>Arenibacter</taxon>
    </lineage>
</organism>
<keyword evidence="6" id="KW-0016">Alginate biosynthesis</keyword>
<name>A0A327RKB2_9FLAO</name>
<dbReference type="RefSeq" id="WP_111622788.1">
    <property type="nucleotide sequence ID" value="NZ_QLLN01000002.1"/>
</dbReference>
<evidence type="ECO:0000256" key="4">
    <source>
        <dbReference type="ARBA" id="ARBA00022729"/>
    </source>
</evidence>
<feature type="domain" description="AlgX/AlgJ SGNH hydrolase-like" evidence="8">
    <location>
        <begin position="307"/>
        <end position="484"/>
    </location>
</feature>
<sequence length="585" mass="67730">MINSIIKKIVIVLAGVLVFLVCNWLLEKLGSRLSYENGITITLQAEVLEDDTFQVYYKNEFDKGFSGIKSIKKEVSGNSYLQDIQFQIPLDSVATIRLDIGENSNQKPIYYSEIIISRYNEEFRIKDTDLLDYFNGNGFIEIDTSEHRLKTKIRSDLWAAYDPFLTSKHLEEVFVKMSSISQPKGRVHSLIALLFTICFLLYFIIYYPKYHGLATISNVYSNILISCFLLLLLMPTLVGKEEVQGNVNSENRILVAKPELTWDSILSFPESYDNYFSDNFGFREDLVSLLSYLKVKLFNESSVPDKVIIGQNGWMYLWGNFYQIKQDYTRENLHSTEELKEVFDTWDQTQKKLNESGIKHYIAFYPNKHTIYPEFLPYRIKLLQKDTISRADQVLKYSKETKSSLNLLDIRSNLISAKKNGILYHKHDSHWNDLGAFLAYRELIPFITEGLDSISPIKSKSDYDISFKNETGGGLLKALGLENDGAFMEENPHFKSKETINIVNGDTKYFPPSTIIDINHNSKNKLTALFFRDSFTIALRPFISQHFYKTVYIWGGYDYKIVQKVRPDIVVEGNVERYFSGYIVK</sequence>
<protein>
    <submittedName>
        <fullName evidence="9">Acetyltransferase AlgX (SGNH hydrolase-like protein)</fullName>
    </submittedName>
</protein>
<evidence type="ECO:0000256" key="6">
    <source>
        <dbReference type="ARBA" id="ARBA00022841"/>
    </source>
</evidence>
<comment type="pathway">
    <text evidence="2">Glycan biosynthesis; alginate biosynthesis.</text>
</comment>
<keyword evidence="5" id="KW-0574">Periplasm</keyword>
<evidence type="ECO:0000256" key="2">
    <source>
        <dbReference type="ARBA" id="ARBA00005182"/>
    </source>
</evidence>
<keyword evidence="10" id="KW-1185">Reference proteome</keyword>
<proteinExistence type="predicted"/>
<evidence type="ECO:0000259" key="8">
    <source>
        <dbReference type="Pfam" id="PF16822"/>
    </source>
</evidence>
<keyword evidence="7" id="KW-1133">Transmembrane helix</keyword>
<gene>
    <name evidence="9" type="ORF">LV92_01276</name>
</gene>
<evidence type="ECO:0000256" key="3">
    <source>
        <dbReference type="ARBA" id="ARBA00022679"/>
    </source>
</evidence>
<dbReference type="Pfam" id="PF16822">
    <property type="entry name" value="ALGX"/>
    <property type="match status" value="1"/>
</dbReference>